<name>A0A2T3QEV7_PHODM</name>
<protein>
    <submittedName>
        <fullName evidence="1">Uncharacterized protein</fullName>
    </submittedName>
</protein>
<evidence type="ECO:0000313" key="1">
    <source>
        <dbReference type="EMBL" id="SPY29046.1"/>
    </source>
</evidence>
<reference evidence="1 2" key="1">
    <citation type="submission" date="2018-06" db="EMBL/GenBank/DDBJ databases">
        <authorList>
            <consortium name="Pathogen Informatics"/>
            <person name="Doyle S."/>
        </authorList>
    </citation>
    <scope>NUCLEOTIDE SEQUENCE [LARGE SCALE GENOMIC DNA]</scope>
    <source>
        <strain evidence="1 2">NCTC11647</strain>
    </source>
</reference>
<dbReference type="Proteomes" id="UP000251647">
    <property type="component" value="Unassembled WGS sequence"/>
</dbReference>
<dbReference type="RefSeq" id="WP_005297997.1">
    <property type="nucleotide sequence ID" value="NZ_PYOG01000025.1"/>
</dbReference>
<accession>A0A2T3QEV7</accession>
<gene>
    <name evidence="1" type="ORF">NCTC11647_02190</name>
</gene>
<evidence type="ECO:0000313" key="2">
    <source>
        <dbReference type="Proteomes" id="UP000251647"/>
    </source>
</evidence>
<dbReference type="NCBIfam" id="TIGR03503">
    <property type="entry name" value="TIGR03503 family protein"/>
    <property type="match status" value="1"/>
</dbReference>
<dbReference type="OrthoDB" id="798937at2"/>
<dbReference type="InterPro" id="IPR020010">
    <property type="entry name" value="CHP03503"/>
</dbReference>
<proteinExistence type="predicted"/>
<organism evidence="1 2">
    <name type="scientific">Photobacterium damselae</name>
    <dbReference type="NCBI Taxonomy" id="38293"/>
    <lineage>
        <taxon>Bacteria</taxon>
        <taxon>Pseudomonadati</taxon>
        <taxon>Pseudomonadota</taxon>
        <taxon>Gammaproteobacteria</taxon>
        <taxon>Vibrionales</taxon>
        <taxon>Vibrionaceae</taxon>
        <taxon>Photobacterium</taxon>
    </lineage>
</organism>
<dbReference type="EMBL" id="UATL01000001">
    <property type="protein sequence ID" value="SPY29046.1"/>
    <property type="molecule type" value="Genomic_DNA"/>
</dbReference>
<sequence>MSVLKRLLLLLIWISPFSWAQDSTSMSLLDNRFRIDQDVQSVSFIIHRQKSSEAAILVRPDGQKYYAWRHPNNVTWYQQPDLDIVSIEKPMAGPWQALGKISPHNSITVLSDVHLSAQQLPQRLYQGETLKFSAQLWQGNEPLQLAAYLSHVKLKISFTDLTSKPKDGQILPAIVLAEFFDDGQKRDERVGDGIFTANLNVDIPPGRYQATIATENGVFLRQLEQTVLVYPTPLTYSFMAGETVKDNSEFVAKVTDDQLQAGSLAGHIAVKGPSGKEYIVQGTTQDEEKQLNLTFPAMDKVGRYRWYGWLYATDNFNQRELIFSLPKRSFALAAQMQLTKDLQQLKQEELVKQQQEKIKQQQLAEAKQRDDALLWLIVGNSVMVLVILIGWYGLRWWKKKRQHKLDDLMLP</sequence>
<dbReference type="AlphaFoldDB" id="A0A2T3QEV7"/>